<dbReference type="FunFam" id="2.120.10.30:FF:000027">
    <property type="entry name" value="Regucalcin homologue"/>
    <property type="match status" value="1"/>
</dbReference>
<evidence type="ECO:0000256" key="6">
    <source>
        <dbReference type="ARBA" id="ARBA00008853"/>
    </source>
</evidence>
<dbReference type="GO" id="GO:0005509">
    <property type="term" value="F:calcium ion binding"/>
    <property type="evidence" value="ECO:0007669"/>
    <property type="project" value="InterPro"/>
</dbReference>
<evidence type="ECO:0000256" key="14">
    <source>
        <dbReference type="PIRSR" id="PIRSR605511-1"/>
    </source>
</evidence>
<comment type="cofactor">
    <cofactor evidence="3">
        <name>Mn(2+)</name>
        <dbReference type="ChEBI" id="CHEBI:29035"/>
    </cofactor>
</comment>
<comment type="catalytic activity">
    <reaction evidence="1">
        <text>D-glucono-1,5-lactone + H2O = D-gluconate + H(+)</text>
        <dbReference type="Rhea" id="RHEA:10440"/>
        <dbReference type="ChEBI" id="CHEBI:15377"/>
        <dbReference type="ChEBI" id="CHEBI:15378"/>
        <dbReference type="ChEBI" id="CHEBI:16217"/>
        <dbReference type="ChEBI" id="CHEBI:18391"/>
        <dbReference type="EC" id="3.1.1.17"/>
    </reaction>
</comment>
<evidence type="ECO:0000256" key="1">
    <source>
        <dbReference type="ARBA" id="ARBA00001589"/>
    </source>
</evidence>
<dbReference type="PRINTS" id="PR01790">
    <property type="entry name" value="SMP30FAMILY"/>
</dbReference>
<name>A0A023GBW8_AMBTT</name>
<keyword evidence="11" id="KW-0378">Hydrolase</keyword>
<dbReference type="SUPFAM" id="SSF63829">
    <property type="entry name" value="Calcium-dependent phosphotriesterase"/>
    <property type="match status" value="1"/>
</dbReference>
<feature type="non-terminal residue" evidence="17">
    <location>
        <position position="1"/>
    </location>
</feature>
<dbReference type="Pfam" id="PF08450">
    <property type="entry name" value="SGL"/>
    <property type="match status" value="1"/>
</dbReference>
<accession>A0A023GBW8</accession>
<dbReference type="GO" id="GO:0019853">
    <property type="term" value="P:L-ascorbic acid biosynthetic process"/>
    <property type="evidence" value="ECO:0007669"/>
    <property type="project" value="TreeGrafter"/>
</dbReference>
<feature type="binding site" evidence="15">
    <location>
        <position position="213"/>
    </location>
    <ligand>
        <name>a divalent metal cation</name>
        <dbReference type="ChEBI" id="CHEBI:60240"/>
    </ligand>
</feature>
<feature type="binding site" evidence="15">
    <location>
        <position position="268"/>
    </location>
    <ligand>
        <name>a divalent metal cation</name>
        <dbReference type="ChEBI" id="CHEBI:60240"/>
    </ligand>
</feature>
<reference evidence="17" key="1">
    <citation type="submission" date="2014-03" db="EMBL/GenBank/DDBJ databases">
        <title>The sialotranscriptome of Amblyomma triste, Amblyomma parvum and Amblyomma cajennense ticks, uncovered by 454-based RNA-seq.</title>
        <authorList>
            <person name="Garcia G.R."/>
            <person name="Gardinassi L.G."/>
            <person name="Ribeiro J.M."/>
            <person name="Anatriello E."/>
            <person name="Ferreira B.R."/>
            <person name="Moreira H.N."/>
            <person name="Mafra C."/>
            <person name="Olegario M.M."/>
            <person name="Szabo P.J."/>
            <person name="Miranda-Santos I.K."/>
            <person name="Maruyama S.R."/>
        </authorList>
    </citation>
    <scope>NUCLEOTIDE SEQUENCE</scope>
    <source>
        <strain evidence="17">Mato Grasso do Sul</strain>
        <tissue evidence="17">Salivary glands</tissue>
    </source>
</reference>
<feature type="domain" description="SMP-30/Gluconolactonase/LRE-like region" evidence="16">
    <location>
        <begin position="72"/>
        <end position="327"/>
    </location>
</feature>
<protein>
    <recommendedName>
        <fullName evidence="8">Regucalcin</fullName>
        <ecNumber evidence="7">3.1.1.17</ecNumber>
    </recommendedName>
    <alternativeName>
        <fullName evidence="13">Gluconolactonase</fullName>
    </alternativeName>
</protein>
<dbReference type="InterPro" id="IPR011042">
    <property type="entry name" value="6-blade_b-propeller_TolB-like"/>
</dbReference>
<feature type="binding site" evidence="15">
    <location>
        <position position="74"/>
    </location>
    <ligand>
        <name>a divalent metal cation</name>
        <dbReference type="ChEBI" id="CHEBI:60240"/>
    </ligand>
</feature>
<dbReference type="PANTHER" id="PTHR10907:SF47">
    <property type="entry name" value="REGUCALCIN"/>
    <property type="match status" value="1"/>
</dbReference>
<comment type="cofactor">
    <cofactor evidence="2">
        <name>Ca(2+)</name>
        <dbReference type="ChEBI" id="CHEBI:29108"/>
    </cofactor>
</comment>
<comment type="cofactor">
    <cofactor evidence="4">
        <name>Mg(2+)</name>
        <dbReference type="ChEBI" id="CHEBI:18420"/>
    </cofactor>
</comment>
<keyword evidence="10 15" id="KW-0479">Metal-binding</keyword>
<evidence type="ECO:0000259" key="16">
    <source>
        <dbReference type="Pfam" id="PF08450"/>
    </source>
</evidence>
<feature type="binding site" evidence="15">
    <location>
        <position position="161"/>
    </location>
    <ligand>
        <name>substrate</name>
    </ligand>
</feature>
<evidence type="ECO:0000256" key="12">
    <source>
        <dbReference type="ARBA" id="ARBA00022837"/>
    </source>
</evidence>
<feature type="active site" description="Proton donor/acceptor" evidence="14">
    <location>
        <position position="268"/>
    </location>
</feature>
<organism evidence="17">
    <name type="scientific">Amblyomma triste</name>
    <name type="common">Neotropical tick</name>
    <dbReference type="NCBI Taxonomy" id="251400"/>
    <lineage>
        <taxon>Eukaryota</taxon>
        <taxon>Metazoa</taxon>
        <taxon>Ecdysozoa</taxon>
        <taxon>Arthropoda</taxon>
        <taxon>Chelicerata</taxon>
        <taxon>Arachnida</taxon>
        <taxon>Acari</taxon>
        <taxon>Parasitiformes</taxon>
        <taxon>Ixodida</taxon>
        <taxon>Ixodoidea</taxon>
        <taxon>Ixodidae</taxon>
        <taxon>Amblyomminae</taxon>
        <taxon>Amblyomma</taxon>
    </lineage>
</organism>
<evidence type="ECO:0000256" key="3">
    <source>
        <dbReference type="ARBA" id="ARBA00001936"/>
    </source>
</evidence>
<comment type="subcellular location">
    <subcellularLocation>
        <location evidence="5">Cytoplasm</location>
    </subcellularLocation>
</comment>
<keyword evidence="12" id="KW-0106">Calcium</keyword>
<dbReference type="GO" id="GO:0030234">
    <property type="term" value="F:enzyme regulator activity"/>
    <property type="evidence" value="ECO:0007669"/>
    <property type="project" value="InterPro"/>
</dbReference>
<evidence type="ECO:0000256" key="9">
    <source>
        <dbReference type="ARBA" id="ARBA00022490"/>
    </source>
</evidence>
<proteinExistence type="evidence at transcript level"/>
<dbReference type="Gene3D" id="2.120.10.30">
    <property type="entry name" value="TolB, C-terminal domain"/>
    <property type="match status" value="1"/>
</dbReference>
<evidence type="ECO:0000256" key="8">
    <source>
        <dbReference type="ARBA" id="ARBA00016808"/>
    </source>
</evidence>
<comment type="similarity">
    <text evidence="6">Belongs to the SMP-30/CGR1 family.</text>
</comment>
<dbReference type="EMBL" id="GBBM01005258">
    <property type="protein sequence ID" value="JAC30160.1"/>
    <property type="molecule type" value="mRNA"/>
</dbReference>
<evidence type="ECO:0000256" key="13">
    <source>
        <dbReference type="ARBA" id="ARBA00032464"/>
    </source>
</evidence>
<evidence type="ECO:0000256" key="10">
    <source>
        <dbReference type="ARBA" id="ARBA00022723"/>
    </source>
</evidence>
<evidence type="ECO:0000256" key="5">
    <source>
        <dbReference type="ARBA" id="ARBA00004496"/>
    </source>
</evidence>
<keyword evidence="15" id="KW-0862">Zinc</keyword>
<dbReference type="GO" id="GO:0005737">
    <property type="term" value="C:cytoplasm"/>
    <property type="evidence" value="ECO:0007669"/>
    <property type="project" value="UniProtKB-SubCell"/>
</dbReference>
<evidence type="ECO:0000313" key="17">
    <source>
        <dbReference type="EMBL" id="JAC30160.1"/>
    </source>
</evidence>
<evidence type="ECO:0000256" key="7">
    <source>
        <dbReference type="ARBA" id="ARBA00013227"/>
    </source>
</evidence>
<dbReference type="InterPro" id="IPR008367">
    <property type="entry name" value="Regucalcin"/>
</dbReference>
<dbReference type="PRINTS" id="PR01791">
    <property type="entry name" value="REGUCALCIN"/>
</dbReference>
<dbReference type="InterPro" id="IPR005511">
    <property type="entry name" value="SMP-30"/>
</dbReference>
<dbReference type="AlphaFoldDB" id="A0A023GBW8"/>
<evidence type="ECO:0000256" key="4">
    <source>
        <dbReference type="ARBA" id="ARBA00001946"/>
    </source>
</evidence>
<evidence type="ECO:0000256" key="2">
    <source>
        <dbReference type="ARBA" id="ARBA00001913"/>
    </source>
</evidence>
<dbReference type="PANTHER" id="PTHR10907">
    <property type="entry name" value="REGUCALCIN"/>
    <property type="match status" value="1"/>
</dbReference>
<evidence type="ECO:0000256" key="15">
    <source>
        <dbReference type="PIRSR" id="PIRSR605511-2"/>
    </source>
</evidence>
<keyword evidence="9" id="KW-0963">Cytoplasm</keyword>
<comment type="cofactor">
    <cofactor evidence="15">
        <name>Zn(2+)</name>
        <dbReference type="ChEBI" id="CHEBI:29105"/>
    </cofactor>
    <text evidence="15">Binds 1 divalent metal cation per subunit.</text>
</comment>
<sequence>SRERESNLIGAAHTGQQAISSAENDQGIRAAGLCPLAIRAGERVLREFRSFRRVVTRRDMSVSPASIRRSNLGEGPHWDPTSKTLLYVDAPVGDLCRLDVLTKDTSGVHLDGLVTIVIPYKSDPNLNVITLDRQLRMFDWTTSKSEVLTEVDSDKPTNKFNDGKCDVTGRLWAGTTGEHKDAEMIQKENGSLFSIDPATLKVTTHVTKVNLSNGMTWSPDNLSMFYVDSFTRSIYSFGFDAANGQLSNRQVLVDFNSKDEYKECGYPDGMTVDVNGKLWIACYDAGRVINIDPDTGKLLRTVLLPVSNTTSCCFGGENYDELYVTSAWKGLTSEQLSAEPLAGSVFKVTCLGAKGFAAHTFNR</sequence>
<evidence type="ECO:0000256" key="11">
    <source>
        <dbReference type="ARBA" id="ARBA00022801"/>
    </source>
</evidence>
<dbReference type="InterPro" id="IPR013658">
    <property type="entry name" value="SGL"/>
</dbReference>
<dbReference type="EC" id="3.1.1.17" evidence="7"/>
<dbReference type="GO" id="GO:0004341">
    <property type="term" value="F:gluconolactonase activity"/>
    <property type="evidence" value="ECO:0007669"/>
    <property type="project" value="UniProtKB-EC"/>
</dbReference>